<dbReference type="Gene3D" id="1.20.58.320">
    <property type="entry name" value="TPR-like"/>
    <property type="match status" value="1"/>
</dbReference>
<dbReference type="SUPFAM" id="SSF48452">
    <property type="entry name" value="TPR-like"/>
    <property type="match status" value="1"/>
</dbReference>
<dbReference type="Gene3D" id="1.25.40.10">
    <property type="entry name" value="Tetratricopeptide repeat domain"/>
    <property type="match status" value="1"/>
</dbReference>
<evidence type="ECO:0000313" key="1">
    <source>
        <dbReference type="EMBL" id="CAE7001396.1"/>
    </source>
</evidence>
<sequence length="310" mass="35063">MIARFAVRAPLRLLTSSLSFRPSNLQPANLHTTYQRAISTSTFKLDPSIFNRALYKRVTELWFPGVDTSGQELDMSVAKRWFMGTPEEKAAFDTQCRAAFAHSLDSIGPERLPEANAQPFLDEIQRVTDEEAEHDTTGKAKGEEAAWTALSLTLLLDQMPRNIHRTEDGLRLVYTHYDRMGYSLARSLLSSSSPIPRPDTHPVFRLSAAHRIWFYLPLMHSEDLSAHKFAGEIVDEYAREVAGLEGYNGTKMFLEGHKKALTEHTNILERFGRYPHRNGALGRESTEDERRFMEEGGATFGVGQKKDSES</sequence>
<gene>
    <name evidence="1" type="ORF">PTTW11_01235</name>
</gene>
<dbReference type="InterPro" id="IPR011990">
    <property type="entry name" value="TPR-like_helical_dom_sf"/>
</dbReference>
<organism evidence="1 2">
    <name type="scientific">Pyrenophora teres f. teres</name>
    <dbReference type="NCBI Taxonomy" id="97479"/>
    <lineage>
        <taxon>Eukaryota</taxon>
        <taxon>Fungi</taxon>
        <taxon>Dikarya</taxon>
        <taxon>Ascomycota</taxon>
        <taxon>Pezizomycotina</taxon>
        <taxon>Dothideomycetes</taxon>
        <taxon>Pleosporomycetidae</taxon>
        <taxon>Pleosporales</taxon>
        <taxon>Pleosporineae</taxon>
        <taxon>Pleosporaceae</taxon>
        <taxon>Pyrenophora</taxon>
    </lineage>
</organism>
<dbReference type="EMBL" id="HG992977">
    <property type="protein sequence ID" value="CAE7001396.1"/>
    <property type="molecule type" value="Genomic_DNA"/>
</dbReference>
<evidence type="ECO:0008006" key="3">
    <source>
        <dbReference type="Google" id="ProtNLM"/>
    </source>
</evidence>
<reference evidence="1" key="1">
    <citation type="submission" date="2021-02" db="EMBL/GenBank/DDBJ databases">
        <authorList>
            <person name="Syme A R."/>
            <person name="Syme A R."/>
            <person name="Moolhuijzen P."/>
        </authorList>
    </citation>
    <scope>NUCLEOTIDE SEQUENCE</scope>
    <source>
        <strain evidence="1">W1-1</strain>
    </source>
</reference>
<dbReference type="Proteomes" id="UP000472372">
    <property type="component" value="Chromosome 1"/>
</dbReference>
<protein>
    <recommendedName>
        <fullName evidence="3">DUF924 domain containing protein</fullName>
    </recommendedName>
</protein>
<dbReference type="Pfam" id="PF06041">
    <property type="entry name" value="DUF924"/>
    <property type="match status" value="1"/>
</dbReference>
<name>A0A6S6VUU0_9PLEO</name>
<dbReference type="InterPro" id="IPR010323">
    <property type="entry name" value="DUF924"/>
</dbReference>
<evidence type="ECO:0000313" key="2">
    <source>
        <dbReference type="Proteomes" id="UP000472372"/>
    </source>
</evidence>
<accession>A0A6S6VUU0</accession>
<dbReference type="AlphaFoldDB" id="A0A6S6VUU0"/>
<proteinExistence type="predicted"/>